<evidence type="ECO:0000313" key="3">
    <source>
        <dbReference type="EMBL" id="CAB4701826.1"/>
    </source>
</evidence>
<proteinExistence type="predicted"/>
<dbReference type="InterPro" id="IPR046667">
    <property type="entry name" value="DUF6537"/>
</dbReference>
<organism evidence="3">
    <name type="scientific">freshwater metagenome</name>
    <dbReference type="NCBI Taxonomy" id="449393"/>
    <lineage>
        <taxon>unclassified sequences</taxon>
        <taxon>metagenomes</taxon>
        <taxon>ecological metagenomes</taxon>
    </lineage>
</organism>
<sequence length="286" mass="30662">MVTGLFGDTTTANVFLLGVAHQAGVLPVSTVSLERAISLNGVAVDRNLAAFAWGRQWIIDPDSVATASGVHSSAGAAAEPLDPIAMRAADLVAYQSQEYSQLYLDRIETLRTAGASTETIDAFATNLYKLMAYKDEYEVARLLLAPEARAAAEAIAGEGARVQWQLHPPMLRALGMKNKISLGRWATPLMVGLRAGRRLRGTPFDLLGMTKLRRIERALAGEYADSITVLVRANAPAAVTLEAAGLPELVRGYESIKLESLVHYRARLAAFMNPSGSAEPDSVQAD</sequence>
<protein>
    <submittedName>
        <fullName evidence="3">Unannotated protein</fullName>
    </submittedName>
</protein>
<gene>
    <name evidence="3" type="ORF">UFOPK2366_01299</name>
</gene>
<evidence type="ECO:0000259" key="2">
    <source>
        <dbReference type="Pfam" id="PF20169"/>
    </source>
</evidence>
<reference evidence="3" key="1">
    <citation type="submission" date="2020-05" db="EMBL/GenBank/DDBJ databases">
        <authorList>
            <person name="Chiriac C."/>
            <person name="Salcher M."/>
            <person name="Ghai R."/>
            <person name="Kavagutti S V."/>
        </authorList>
    </citation>
    <scope>NUCLEOTIDE SEQUENCE</scope>
</reference>
<dbReference type="Gene3D" id="3.40.920.10">
    <property type="entry name" value="Pyruvate-ferredoxin oxidoreductase, PFOR, domain III"/>
    <property type="match status" value="1"/>
</dbReference>
<dbReference type="Pfam" id="PF20169">
    <property type="entry name" value="DUF6537"/>
    <property type="match status" value="1"/>
</dbReference>
<evidence type="ECO:0000256" key="1">
    <source>
        <dbReference type="ARBA" id="ARBA00023002"/>
    </source>
</evidence>
<dbReference type="AlphaFoldDB" id="A0A6J6PTI8"/>
<accession>A0A6J6PTI8</accession>
<feature type="domain" description="DUF6537" evidence="2">
    <location>
        <begin position="83"/>
        <end position="269"/>
    </location>
</feature>
<name>A0A6J6PTI8_9ZZZZ</name>
<dbReference type="InterPro" id="IPR002869">
    <property type="entry name" value="Pyrv_flavodox_OxRed_cen"/>
</dbReference>
<keyword evidence="1" id="KW-0560">Oxidoreductase</keyword>
<dbReference type="GO" id="GO:0016491">
    <property type="term" value="F:oxidoreductase activity"/>
    <property type="evidence" value="ECO:0007669"/>
    <property type="project" value="UniProtKB-KW"/>
</dbReference>
<dbReference type="EMBL" id="CAEZXM010000252">
    <property type="protein sequence ID" value="CAB4701826.1"/>
    <property type="molecule type" value="Genomic_DNA"/>
</dbReference>